<comment type="caution">
    <text evidence="5">The sequence shown here is derived from an EMBL/GenBank/DDBJ whole genome shotgun (WGS) entry which is preliminary data.</text>
</comment>
<reference evidence="5 6" key="1">
    <citation type="submission" date="2021-09" db="EMBL/GenBank/DDBJ databases">
        <title>Genomic insights and catalytic innovation underlie evolution of tropane alkaloids biosynthesis.</title>
        <authorList>
            <person name="Wang Y.-J."/>
            <person name="Tian T."/>
            <person name="Huang J.-P."/>
            <person name="Huang S.-X."/>
        </authorList>
    </citation>
    <scope>NUCLEOTIDE SEQUENCE [LARGE SCALE GENOMIC DNA]</scope>
    <source>
        <strain evidence="5">KIB-2018</strain>
        <tissue evidence="5">Leaf</tissue>
    </source>
</reference>
<dbReference type="GO" id="GO:0005576">
    <property type="term" value="C:extracellular region"/>
    <property type="evidence" value="ECO:0007669"/>
    <property type="project" value="UniProtKB-ARBA"/>
</dbReference>
<keyword evidence="1" id="KW-0732">Signal</keyword>
<keyword evidence="6" id="KW-1185">Reference proteome</keyword>
<dbReference type="PANTHER" id="PTHR35357:SF17">
    <property type="entry name" value="PECTINESTERASE INHIBITOR 12"/>
    <property type="match status" value="1"/>
</dbReference>
<dbReference type="Proteomes" id="UP001159364">
    <property type="component" value="Linkage Group LG09"/>
</dbReference>
<evidence type="ECO:0000256" key="2">
    <source>
        <dbReference type="ARBA" id="ARBA00023157"/>
    </source>
</evidence>
<accession>A0AAV8ST21</accession>
<dbReference type="GO" id="GO:0004857">
    <property type="term" value="F:enzyme inhibitor activity"/>
    <property type="evidence" value="ECO:0007669"/>
    <property type="project" value="InterPro"/>
</dbReference>
<proteinExistence type="inferred from homology"/>
<evidence type="ECO:0000313" key="6">
    <source>
        <dbReference type="Proteomes" id="UP001159364"/>
    </source>
</evidence>
<evidence type="ECO:0000256" key="3">
    <source>
        <dbReference type="ARBA" id="ARBA00038471"/>
    </source>
</evidence>
<dbReference type="InterPro" id="IPR035513">
    <property type="entry name" value="Invertase/methylesterase_inhib"/>
</dbReference>
<dbReference type="SUPFAM" id="SSF101148">
    <property type="entry name" value="Plant invertase/pectin methylesterase inhibitor"/>
    <property type="match status" value="1"/>
</dbReference>
<evidence type="ECO:0000259" key="4">
    <source>
        <dbReference type="SMART" id="SM00856"/>
    </source>
</evidence>
<dbReference type="EMBL" id="JAIWQS010000009">
    <property type="protein sequence ID" value="KAJ8755452.1"/>
    <property type="molecule type" value="Genomic_DNA"/>
</dbReference>
<sequence>MGKKYNNVQGFFYIIVINITFLLQCKESTSVNLVPYYCQQAAKGDPNLSYDFCRASLEAYPKSQNASLEELTAISFEMTISNATSITSRITKLLGGNNWDAFARIALKDCYELYSDANSSLHEAVDGLEAKDYYKANIDVSAAMDSSATCEDGFKEKKGEVSPLTKENNKFFQLTAMILAFITFLKS</sequence>
<dbReference type="Gene3D" id="1.20.140.40">
    <property type="entry name" value="Invertase/pectin methylesterase inhibitor family protein"/>
    <property type="match status" value="1"/>
</dbReference>
<protein>
    <recommendedName>
        <fullName evidence="4">Pectinesterase inhibitor domain-containing protein</fullName>
    </recommendedName>
</protein>
<dbReference type="CDD" id="cd15795">
    <property type="entry name" value="PMEI-Pla_a_1_like"/>
    <property type="match status" value="1"/>
</dbReference>
<dbReference type="FunFam" id="1.20.140.40:FF:000002">
    <property type="entry name" value="Putative invertase inhibitor"/>
    <property type="match status" value="1"/>
</dbReference>
<dbReference type="AlphaFoldDB" id="A0AAV8ST21"/>
<dbReference type="SMART" id="SM00856">
    <property type="entry name" value="PMEI"/>
    <property type="match status" value="1"/>
</dbReference>
<keyword evidence="2" id="KW-1015">Disulfide bond</keyword>
<gene>
    <name evidence="5" type="ORF">K2173_019250</name>
</gene>
<feature type="domain" description="Pectinesterase inhibitor" evidence="4">
    <location>
        <begin position="29"/>
        <end position="181"/>
    </location>
</feature>
<dbReference type="Pfam" id="PF04043">
    <property type="entry name" value="PMEI"/>
    <property type="match status" value="1"/>
</dbReference>
<evidence type="ECO:0000256" key="1">
    <source>
        <dbReference type="ARBA" id="ARBA00022729"/>
    </source>
</evidence>
<dbReference type="InterPro" id="IPR034088">
    <property type="entry name" value="Pla_a_1-like"/>
</dbReference>
<organism evidence="5 6">
    <name type="scientific">Erythroxylum novogranatense</name>
    <dbReference type="NCBI Taxonomy" id="1862640"/>
    <lineage>
        <taxon>Eukaryota</taxon>
        <taxon>Viridiplantae</taxon>
        <taxon>Streptophyta</taxon>
        <taxon>Embryophyta</taxon>
        <taxon>Tracheophyta</taxon>
        <taxon>Spermatophyta</taxon>
        <taxon>Magnoliopsida</taxon>
        <taxon>eudicotyledons</taxon>
        <taxon>Gunneridae</taxon>
        <taxon>Pentapetalae</taxon>
        <taxon>rosids</taxon>
        <taxon>fabids</taxon>
        <taxon>Malpighiales</taxon>
        <taxon>Erythroxylaceae</taxon>
        <taxon>Erythroxylum</taxon>
    </lineage>
</organism>
<dbReference type="PANTHER" id="PTHR35357">
    <property type="entry name" value="OS02G0537100 PROTEIN"/>
    <property type="match status" value="1"/>
</dbReference>
<dbReference type="NCBIfam" id="TIGR01614">
    <property type="entry name" value="PME_inhib"/>
    <property type="match status" value="1"/>
</dbReference>
<dbReference type="InterPro" id="IPR006501">
    <property type="entry name" value="Pectinesterase_inhib_dom"/>
</dbReference>
<comment type="similarity">
    <text evidence="3">Belongs to the PMEI family.</text>
</comment>
<name>A0AAV8ST21_9ROSI</name>
<evidence type="ECO:0000313" key="5">
    <source>
        <dbReference type="EMBL" id="KAJ8755452.1"/>
    </source>
</evidence>